<evidence type="ECO:0000313" key="6">
    <source>
        <dbReference type="EMBL" id="PUA34196.1"/>
    </source>
</evidence>
<feature type="transmembrane region" description="Helical" evidence="5">
    <location>
        <begin position="224"/>
        <end position="244"/>
    </location>
</feature>
<proteinExistence type="predicted"/>
<dbReference type="GO" id="GO:0005576">
    <property type="term" value="C:extracellular region"/>
    <property type="evidence" value="ECO:0007669"/>
    <property type="project" value="TreeGrafter"/>
</dbReference>
<evidence type="ECO:0000256" key="4">
    <source>
        <dbReference type="ARBA" id="ARBA00023136"/>
    </source>
</evidence>
<evidence type="ECO:0000256" key="2">
    <source>
        <dbReference type="ARBA" id="ARBA00022692"/>
    </source>
</evidence>
<dbReference type="AlphaFoldDB" id="A0A2R7Y9M6"/>
<organism evidence="6 7">
    <name type="scientific">Candidatus Terraquivivens tikiterensis</name>
    <dbReference type="NCBI Taxonomy" id="1980982"/>
    <lineage>
        <taxon>Archaea</taxon>
        <taxon>Nitrososphaerota</taxon>
        <taxon>Candidatus Wolframiiraptoraceae</taxon>
        <taxon>Candidatus Terraquivivens</taxon>
    </lineage>
</organism>
<feature type="transmembrane region" description="Helical" evidence="5">
    <location>
        <begin position="182"/>
        <end position="204"/>
    </location>
</feature>
<evidence type="ECO:0000256" key="3">
    <source>
        <dbReference type="ARBA" id="ARBA00022989"/>
    </source>
</evidence>
<accession>A0A2R7Y9M6</accession>
<feature type="transmembrane region" description="Helical" evidence="5">
    <location>
        <begin position="54"/>
        <end position="73"/>
    </location>
</feature>
<protein>
    <submittedName>
        <fullName evidence="6">Uncharacterized protein</fullName>
    </submittedName>
</protein>
<dbReference type="InterPro" id="IPR005372">
    <property type="entry name" value="UPF0182"/>
</dbReference>
<evidence type="ECO:0000256" key="1">
    <source>
        <dbReference type="ARBA" id="ARBA00022475"/>
    </source>
</evidence>
<feature type="transmembrane region" description="Helical" evidence="5">
    <location>
        <begin position="256"/>
        <end position="275"/>
    </location>
</feature>
<feature type="transmembrane region" description="Helical" evidence="5">
    <location>
        <begin position="124"/>
        <end position="145"/>
    </location>
</feature>
<keyword evidence="2 5" id="KW-0812">Transmembrane</keyword>
<comment type="caution">
    <text evidence="6">The sequence shown here is derived from an EMBL/GenBank/DDBJ whole genome shotgun (WGS) entry which is preliminary data.</text>
</comment>
<gene>
    <name evidence="6" type="ORF">B9J98_00980</name>
</gene>
<reference evidence="6 7" key="1">
    <citation type="submission" date="2017-04" db="EMBL/GenBank/DDBJ databases">
        <title>Draft Aigarchaeota genome from a New Zealand hot spring.</title>
        <authorList>
            <person name="Reysenbach A.-L."/>
            <person name="Donaho J.A."/>
            <person name="Gerhart J."/>
            <person name="Kelley J.F."/>
            <person name="Kouba K."/>
            <person name="Podar M."/>
            <person name="Stott M."/>
        </authorList>
    </citation>
    <scope>NUCLEOTIDE SEQUENCE [LARGE SCALE GENOMIC DNA]</scope>
    <source>
        <strain evidence="6">NZ13_MG1</strain>
    </source>
</reference>
<name>A0A2R7Y9M6_9ARCH</name>
<keyword evidence="1" id="KW-1003">Cell membrane</keyword>
<dbReference type="PANTHER" id="PTHR39344">
    <property type="entry name" value="UPF0182 PROTEIN SLL1060"/>
    <property type="match status" value="1"/>
</dbReference>
<dbReference type="EMBL" id="NDWU01000002">
    <property type="protein sequence ID" value="PUA34196.1"/>
    <property type="molecule type" value="Genomic_DNA"/>
</dbReference>
<dbReference type="GO" id="GO:0016020">
    <property type="term" value="C:membrane"/>
    <property type="evidence" value="ECO:0007669"/>
    <property type="project" value="InterPro"/>
</dbReference>
<keyword evidence="4 5" id="KW-0472">Membrane</keyword>
<dbReference type="Proteomes" id="UP000244066">
    <property type="component" value="Unassembled WGS sequence"/>
</dbReference>
<evidence type="ECO:0000313" key="7">
    <source>
        <dbReference type="Proteomes" id="UP000244066"/>
    </source>
</evidence>
<feature type="transmembrane region" description="Helical" evidence="5">
    <location>
        <begin position="287"/>
        <end position="307"/>
    </location>
</feature>
<dbReference type="Pfam" id="PF03699">
    <property type="entry name" value="UPF0182"/>
    <property type="match status" value="1"/>
</dbReference>
<evidence type="ECO:0000256" key="5">
    <source>
        <dbReference type="SAM" id="Phobius"/>
    </source>
</evidence>
<dbReference type="PANTHER" id="PTHR39344:SF1">
    <property type="entry name" value="UPF0182 PROTEIN SLL1060"/>
    <property type="match status" value="1"/>
</dbReference>
<sequence length="935" mass="106291">MRREHYPDRREQSRKWAIRILATIVILLMFFVVGSQTINLFLNFVEFGELFVRPFYYALVGGLVLSAVAFFRLDFKNRRSLLWWFLKLLITMVRSPGIVHVDVLDFSRFKMSLRNFTVWQVTKTVVGAVFFTNTLFGMSVLAMLNGWDSRLGEVWRVFLLPFITPPTDGAFAQSMVVPALPALLLIVPPLLSAFGVRLIVLVGLTQIVKSIGTSIASYLEEGRVLIPIATIEALIAVGLFWTAFNSFFTTYIDYNTKVGIVAMLTIGAIFAVYAYVDSRKLGRLGSIYVRVGAILLVALLAGSAIAIQNSIADARKIEWLGPYVVQEISVNRYLAELDKVKELPYNFSLKGVLPDRIQSYIEEHRSMLSKIRLWDWNAAFTKLKPEIGLIPYVDFEDSDIIRFNGTLYWSASMKPILPAFVKPEDRWFNEHMVYTHVPSGFLLLNAHDGTVDDPSKFFKQRRIYYGEGGLFSSTWVAYIVGEGQSREVTGHSYSGKGGIDTRPPLSWLFDVTFMLSYPDKTVHIMRYRDVYDRMGLLFPYFSYRWGDSWVDIFPVTDGERTYWLMPLIFRVPAENVPWSRGEYFTRLVGYSLIDAYDGTVQLIVIGDDFFSDLFKNLYAEYISTEIPAWLHKQVRYPEELFEWRINVYNRYHVRDPATFIGAREFFEVPAGLKTYYVYAQPPGFDEVEFVGMLSLQLKGALGQNLAGYAVVRNDYPHLGEVIVYKVPMESTVKLLGPTAAIEALRRDPVFKQMETLLRNPRIGDNILYQIGDYPVYFIPVYTAPAEGVVTTIGTVAVVGAAFTGEYYVGLGPTPEAAFRSFLYKLAGLETKPPEVTAEGQGLSSLREFILTLFESANVTVVRPEKINAHLVFHEGKVSVKSAGDYEKAKELVQSFIREWDGKRVLEWVEDNVINYGVLTIKDGIVELHYISIAPE</sequence>
<keyword evidence="3 5" id="KW-1133">Transmembrane helix</keyword>
<feature type="transmembrane region" description="Helical" evidence="5">
    <location>
        <begin position="20"/>
        <end position="42"/>
    </location>
</feature>